<dbReference type="GO" id="GO:0032790">
    <property type="term" value="P:ribosome disassembly"/>
    <property type="evidence" value="ECO:0007669"/>
    <property type="project" value="TreeGrafter"/>
</dbReference>
<dbReference type="GO" id="GO:0003743">
    <property type="term" value="F:translation initiation factor activity"/>
    <property type="evidence" value="ECO:0007669"/>
    <property type="project" value="UniProtKB-KW"/>
</dbReference>
<evidence type="ECO:0000256" key="1">
    <source>
        <dbReference type="ARBA" id="ARBA00005439"/>
    </source>
</evidence>
<dbReference type="PANTHER" id="PTHR10938">
    <property type="entry name" value="TRANSLATION INITIATION FACTOR IF-3"/>
    <property type="match status" value="1"/>
</dbReference>
<accession>A0A9P6VWR0</accession>
<dbReference type="AlphaFoldDB" id="A0A9P6VWR0"/>
<gene>
    <name evidence="4" type="ORF">C6P46_006642</name>
</gene>
<reference evidence="4 5" key="1">
    <citation type="submission" date="2020-11" db="EMBL/GenBank/DDBJ databases">
        <title>Kefir isolates.</title>
        <authorList>
            <person name="Marcisauskas S."/>
            <person name="Kim Y."/>
            <person name="Blasche S."/>
        </authorList>
    </citation>
    <scope>NUCLEOTIDE SEQUENCE [LARGE SCALE GENOMIC DNA]</scope>
    <source>
        <strain evidence="4 5">KR</strain>
    </source>
</reference>
<keyword evidence="3" id="KW-0648">Protein biosynthesis</keyword>
<dbReference type="OrthoDB" id="2536720at2759"/>
<comment type="similarity">
    <text evidence="1">Belongs to the IF-3 family.</text>
</comment>
<dbReference type="InterPro" id="IPR036788">
    <property type="entry name" value="T_IF-3_C_sf"/>
</dbReference>
<keyword evidence="2" id="KW-0396">Initiation factor</keyword>
<dbReference type="SUPFAM" id="SSF55200">
    <property type="entry name" value="Translation initiation factor IF3, C-terminal domain"/>
    <property type="match status" value="1"/>
</dbReference>
<proteinExistence type="inferred from homology"/>
<dbReference type="Gene3D" id="3.30.110.10">
    <property type="entry name" value="Translation initiation factor 3 (IF-3), C-terminal domain"/>
    <property type="match status" value="1"/>
</dbReference>
<name>A0A9P6VWR0_RHOMI</name>
<organism evidence="4 5">
    <name type="scientific">Rhodotorula mucilaginosa</name>
    <name type="common">Yeast</name>
    <name type="synonym">Rhodotorula rubra</name>
    <dbReference type="NCBI Taxonomy" id="5537"/>
    <lineage>
        <taxon>Eukaryota</taxon>
        <taxon>Fungi</taxon>
        <taxon>Dikarya</taxon>
        <taxon>Basidiomycota</taxon>
        <taxon>Pucciniomycotina</taxon>
        <taxon>Microbotryomycetes</taxon>
        <taxon>Sporidiobolales</taxon>
        <taxon>Sporidiobolaceae</taxon>
        <taxon>Rhodotorula</taxon>
    </lineage>
</organism>
<evidence type="ECO:0000313" key="5">
    <source>
        <dbReference type="Proteomes" id="UP000777482"/>
    </source>
</evidence>
<evidence type="ECO:0000313" key="4">
    <source>
        <dbReference type="EMBL" id="KAG0657145.1"/>
    </source>
</evidence>
<comment type="caution">
    <text evidence="4">The sequence shown here is derived from an EMBL/GenBank/DDBJ whole genome shotgun (WGS) entry which is preliminary data.</text>
</comment>
<protein>
    <recommendedName>
        <fullName evidence="6">Translation initiation factor 3 N-terminal domain-containing protein</fullName>
    </recommendedName>
</protein>
<evidence type="ECO:0000256" key="3">
    <source>
        <dbReference type="ARBA" id="ARBA00022917"/>
    </source>
</evidence>
<dbReference type="GO" id="GO:0043022">
    <property type="term" value="F:ribosome binding"/>
    <property type="evidence" value="ECO:0007669"/>
    <property type="project" value="TreeGrafter"/>
</dbReference>
<evidence type="ECO:0008006" key="6">
    <source>
        <dbReference type="Google" id="ProtNLM"/>
    </source>
</evidence>
<sequence length="240" mass="25959">MLANRVSSIVRSVAFTNASRSCGECAVAATASPIRVTTGASPRRTISSTPSLWAAPRTPEPVKKVSKVLRDEDIPFKTVILVDPTTKALLPPATLSSLIGSLDRTRFLIQLADASQDPPICRIVDKKEEYAKSRERHAKAKERVAAGGGVAGPPKEVHLTWGTTSHDLEHKLKKGKDLLAKGHRVAVCLARKKGAPEVSQDVRRQVLKQIEQSLEGHGTTTGAPTKKLDVVMLEFVPVKR</sequence>
<dbReference type="EMBL" id="PUHQ01000085">
    <property type="protein sequence ID" value="KAG0657145.1"/>
    <property type="molecule type" value="Genomic_DNA"/>
</dbReference>
<dbReference type="GO" id="GO:0005739">
    <property type="term" value="C:mitochondrion"/>
    <property type="evidence" value="ECO:0007669"/>
    <property type="project" value="TreeGrafter"/>
</dbReference>
<dbReference type="GO" id="GO:0070124">
    <property type="term" value="P:mitochondrial translational initiation"/>
    <property type="evidence" value="ECO:0007669"/>
    <property type="project" value="TreeGrafter"/>
</dbReference>
<dbReference type="Proteomes" id="UP000777482">
    <property type="component" value="Unassembled WGS sequence"/>
</dbReference>
<evidence type="ECO:0000256" key="2">
    <source>
        <dbReference type="ARBA" id="ARBA00022540"/>
    </source>
</evidence>
<dbReference type="PANTHER" id="PTHR10938:SF0">
    <property type="entry name" value="TRANSLATION INITIATION FACTOR IF-3, MITOCHONDRIAL"/>
    <property type="match status" value="1"/>
</dbReference>
<keyword evidence="5" id="KW-1185">Reference proteome</keyword>
<dbReference type="InterPro" id="IPR001288">
    <property type="entry name" value="Translation_initiation_fac_3"/>
</dbReference>